<gene>
    <name evidence="3" type="ORF">MGAL_10B080370</name>
</gene>
<dbReference type="InterPro" id="IPR000477">
    <property type="entry name" value="RT_dom"/>
</dbReference>
<comment type="caution">
    <text evidence="3">The sequence shown here is derived from an EMBL/GenBank/DDBJ whole genome shotgun (WGS) entry which is preliminary data.</text>
</comment>
<evidence type="ECO:0000256" key="1">
    <source>
        <dbReference type="SAM" id="MobiDB-lite"/>
    </source>
</evidence>
<evidence type="ECO:0000313" key="3">
    <source>
        <dbReference type="EMBL" id="VDI23377.1"/>
    </source>
</evidence>
<feature type="region of interest" description="Disordered" evidence="1">
    <location>
        <begin position="67"/>
        <end position="97"/>
    </location>
</feature>
<evidence type="ECO:0000313" key="4">
    <source>
        <dbReference type="Proteomes" id="UP000596742"/>
    </source>
</evidence>
<dbReference type="InterPro" id="IPR043502">
    <property type="entry name" value="DNA/RNA_pol_sf"/>
</dbReference>
<dbReference type="InterPro" id="IPR043128">
    <property type="entry name" value="Rev_trsase/Diguanyl_cyclase"/>
</dbReference>
<dbReference type="InterPro" id="IPR052055">
    <property type="entry name" value="Hepadnavirus_pol/RT"/>
</dbReference>
<dbReference type="CDD" id="cd09275">
    <property type="entry name" value="RNase_HI_RT_DIRS1"/>
    <property type="match status" value="1"/>
</dbReference>
<name>A0A8B6DT81_MYTGA</name>
<dbReference type="Gene3D" id="3.30.70.270">
    <property type="match status" value="1"/>
</dbReference>
<keyword evidence="4" id="KW-1185">Reference proteome</keyword>
<dbReference type="PROSITE" id="PS50878">
    <property type="entry name" value="RT_POL"/>
    <property type="match status" value="1"/>
</dbReference>
<dbReference type="CDD" id="cd03714">
    <property type="entry name" value="RT_DIRS1"/>
    <property type="match status" value="1"/>
</dbReference>
<dbReference type="SUPFAM" id="SSF56672">
    <property type="entry name" value="DNA/RNA polymerases"/>
    <property type="match status" value="1"/>
</dbReference>
<dbReference type="PANTHER" id="PTHR33050:SF7">
    <property type="entry name" value="RIBONUCLEASE H"/>
    <property type="match status" value="1"/>
</dbReference>
<organism evidence="3 4">
    <name type="scientific">Mytilus galloprovincialis</name>
    <name type="common">Mediterranean mussel</name>
    <dbReference type="NCBI Taxonomy" id="29158"/>
    <lineage>
        <taxon>Eukaryota</taxon>
        <taxon>Metazoa</taxon>
        <taxon>Spiralia</taxon>
        <taxon>Lophotrochozoa</taxon>
        <taxon>Mollusca</taxon>
        <taxon>Bivalvia</taxon>
        <taxon>Autobranchia</taxon>
        <taxon>Pteriomorphia</taxon>
        <taxon>Mytilida</taxon>
        <taxon>Mytiloidea</taxon>
        <taxon>Mytilidae</taxon>
        <taxon>Mytilinae</taxon>
        <taxon>Mytilus</taxon>
    </lineage>
</organism>
<accession>A0A8B6DT81</accession>
<evidence type="ECO:0000259" key="2">
    <source>
        <dbReference type="PROSITE" id="PS50878"/>
    </source>
</evidence>
<dbReference type="OrthoDB" id="6140514at2759"/>
<dbReference type="AlphaFoldDB" id="A0A8B6DT81"/>
<proteinExistence type="predicted"/>
<protein>
    <recommendedName>
        <fullName evidence="2">Reverse transcriptase domain-containing protein</fullName>
    </recommendedName>
</protein>
<dbReference type="Pfam" id="PF00078">
    <property type="entry name" value="RVT_1"/>
    <property type="match status" value="1"/>
</dbReference>
<dbReference type="Gene3D" id="3.10.10.10">
    <property type="entry name" value="HIV Type 1 Reverse Transcriptase, subunit A, domain 1"/>
    <property type="match status" value="1"/>
</dbReference>
<feature type="domain" description="Reverse transcriptase" evidence="2">
    <location>
        <begin position="1"/>
        <end position="229"/>
    </location>
</feature>
<sequence>MISLKPICNSDVPVDSSLFGADCMKQMKELGDYTKIPIANPRFLGRGSRSNINSAPSNYSRDHYQSLNSRGPVGRQGGRQFPSLRGRGRGFPTGNRGSQRDVIQRDDYLTSIDLTDAYFSISINNDFKRYLRFMWKGRLYEFQVLCFGLASAPRVFTKVLKPVYAFFRKNGIRCIYYIDDSLVMDQNLESCIVNTEKMVQKLDELGFRINYKKSVLIPSKRIVFFGLIIDTELFKIFLTDEKIDKIISLGKIILQQKCVTVRCFASFIGLVVHAFNAVSVGPLHYRNMERNKVGALNSCNGDFDSEIFITQESRTEIFWWVNNLKSENGKLIRPIQINFWIETDASLEGWGAKFEGQFAGGRWSLSERSFHINFLELLAIFFSL</sequence>
<dbReference type="EMBL" id="UYJE01003920">
    <property type="protein sequence ID" value="VDI23377.1"/>
    <property type="molecule type" value="Genomic_DNA"/>
</dbReference>
<dbReference type="Proteomes" id="UP000596742">
    <property type="component" value="Unassembled WGS sequence"/>
</dbReference>
<reference evidence="3" key="1">
    <citation type="submission" date="2018-11" db="EMBL/GenBank/DDBJ databases">
        <authorList>
            <person name="Alioto T."/>
            <person name="Alioto T."/>
        </authorList>
    </citation>
    <scope>NUCLEOTIDE SEQUENCE</scope>
</reference>
<dbReference type="PANTHER" id="PTHR33050">
    <property type="entry name" value="REVERSE TRANSCRIPTASE DOMAIN-CONTAINING PROTEIN"/>
    <property type="match status" value="1"/>
</dbReference>